<dbReference type="Pfam" id="PF03466">
    <property type="entry name" value="LysR_substrate"/>
    <property type="match status" value="1"/>
</dbReference>
<protein>
    <submittedName>
        <fullName evidence="6">HTH-type transcriptional regulator GltR</fullName>
    </submittedName>
</protein>
<keyword evidence="4" id="KW-0804">Transcription</keyword>
<dbReference type="Gene3D" id="1.10.10.10">
    <property type="entry name" value="Winged helix-like DNA-binding domain superfamily/Winged helix DNA-binding domain"/>
    <property type="match status" value="1"/>
</dbReference>
<reference evidence="6" key="1">
    <citation type="submission" date="2015-08" db="EMBL/GenBank/DDBJ databases">
        <title>Draft genome sequence of Komagataeibacter europaeus CECT 8546 a cellulose producer strain from vinegar produced by the traditional method.</title>
        <authorList>
            <person name="Poehlein A."/>
            <person name="Valera M.J."/>
            <person name="Haack F.S."/>
            <person name="Mas A."/>
            <person name="Daniel R."/>
            <person name="Streit W.R."/>
            <person name="Mateo E."/>
        </authorList>
    </citation>
    <scope>NUCLEOTIDE SEQUENCE [LARGE SCALE GENOMIC DNA]</scope>
    <source>
        <strain evidence="6">CECT 8546</strain>
    </source>
</reference>
<feature type="domain" description="HTH lysR-type" evidence="5">
    <location>
        <begin position="1"/>
        <end position="58"/>
    </location>
</feature>
<dbReference type="PANTHER" id="PTHR30346">
    <property type="entry name" value="TRANSCRIPTIONAL DUAL REGULATOR HCAR-RELATED"/>
    <property type="match status" value="1"/>
</dbReference>
<accession>A0A0M0EE54</accession>
<dbReference type="SUPFAM" id="SSF46785">
    <property type="entry name" value="Winged helix' DNA-binding domain"/>
    <property type="match status" value="1"/>
</dbReference>
<evidence type="ECO:0000256" key="1">
    <source>
        <dbReference type="ARBA" id="ARBA00009437"/>
    </source>
</evidence>
<dbReference type="OrthoDB" id="8479357at2"/>
<dbReference type="PATRIC" id="fig|33995.3.peg.3262"/>
<dbReference type="Pfam" id="PF00126">
    <property type="entry name" value="HTH_1"/>
    <property type="match status" value="1"/>
</dbReference>
<comment type="similarity">
    <text evidence="1">Belongs to the LysR transcriptional regulatory family.</text>
</comment>
<dbReference type="RefSeq" id="WP_053323803.1">
    <property type="nucleotide sequence ID" value="NZ_LHUQ01000026.1"/>
</dbReference>
<dbReference type="PANTHER" id="PTHR30346:SF0">
    <property type="entry name" value="HCA OPERON TRANSCRIPTIONAL ACTIVATOR HCAR"/>
    <property type="match status" value="1"/>
</dbReference>
<dbReference type="InterPro" id="IPR000847">
    <property type="entry name" value="LysR_HTH_N"/>
</dbReference>
<comment type="caution">
    <text evidence="6">The sequence shown here is derived from an EMBL/GenBank/DDBJ whole genome shotgun (WGS) entry which is preliminary data.</text>
</comment>
<dbReference type="PROSITE" id="PS50931">
    <property type="entry name" value="HTH_LYSR"/>
    <property type="match status" value="1"/>
</dbReference>
<name>A0A0M0EE54_KOMEU</name>
<dbReference type="GO" id="GO:0032993">
    <property type="term" value="C:protein-DNA complex"/>
    <property type="evidence" value="ECO:0007669"/>
    <property type="project" value="TreeGrafter"/>
</dbReference>
<keyword evidence="3" id="KW-0238">DNA-binding</keyword>
<dbReference type="AlphaFoldDB" id="A0A0M0EE54"/>
<dbReference type="EMBL" id="LHUQ01000026">
    <property type="protein sequence ID" value="KON63537.1"/>
    <property type="molecule type" value="Genomic_DNA"/>
</dbReference>
<gene>
    <name evidence="6" type="primary">gltR</name>
    <name evidence="6" type="ORF">KOEU_29410</name>
</gene>
<evidence type="ECO:0000256" key="4">
    <source>
        <dbReference type="ARBA" id="ARBA00023163"/>
    </source>
</evidence>
<proteinExistence type="inferred from homology"/>
<keyword evidence="7" id="KW-1185">Reference proteome</keyword>
<dbReference type="Proteomes" id="UP000037566">
    <property type="component" value="Unassembled WGS sequence"/>
</dbReference>
<sequence>MDTRFLESFIAIVERGSIADAARHLGLTPAAVAQRIKALEDEIRQPLLVRAGRSVTPTAAGLGIIEKSRQLIRGVEDLKALATHNEFAGELKLGAISTALTGILPFMLRKFLFDYPKIDLHVTPGQSTKLYHEVAEGQLDGAIIVEPPFSIPKTCGWKRLLSEPMVVLVSEDCTETDPLKILKKNMFLRYDRNQWGGRIADAYLRETRIFPTRQLELDSLEAIALMVSQKVGVSLVPDWLKPWPEGLRIRKIPLPDTMLQRHIGVLWLHASTHANLLRQIVPLLQPKNLSPDRHPVVS</sequence>
<dbReference type="CDD" id="cd08427">
    <property type="entry name" value="PBP2_LTTR_like_2"/>
    <property type="match status" value="1"/>
</dbReference>
<evidence type="ECO:0000256" key="3">
    <source>
        <dbReference type="ARBA" id="ARBA00023125"/>
    </source>
</evidence>
<dbReference type="InterPro" id="IPR036390">
    <property type="entry name" value="WH_DNA-bd_sf"/>
</dbReference>
<dbReference type="GO" id="GO:0003700">
    <property type="term" value="F:DNA-binding transcription factor activity"/>
    <property type="evidence" value="ECO:0007669"/>
    <property type="project" value="InterPro"/>
</dbReference>
<dbReference type="InterPro" id="IPR005119">
    <property type="entry name" value="LysR_subst-bd"/>
</dbReference>
<evidence type="ECO:0000256" key="2">
    <source>
        <dbReference type="ARBA" id="ARBA00023015"/>
    </source>
</evidence>
<keyword evidence="2" id="KW-0805">Transcription regulation</keyword>
<dbReference type="STRING" id="33995.KOEU_29410"/>
<evidence type="ECO:0000313" key="7">
    <source>
        <dbReference type="Proteomes" id="UP000037566"/>
    </source>
</evidence>
<dbReference type="GO" id="GO:0003677">
    <property type="term" value="F:DNA binding"/>
    <property type="evidence" value="ECO:0007669"/>
    <property type="project" value="UniProtKB-KW"/>
</dbReference>
<dbReference type="Gene3D" id="3.40.190.10">
    <property type="entry name" value="Periplasmic binding protein-like II"/>
    <property type="match status" value="2"/>
</dbReference>
<dbReference type="SUPFAM" id="SSF53850">
    <property type="entry name" value="Periplasmic binding protein-like II"/>
    <property type="match status" value="1"/>
</dbReference>
<organism evidence="6 7">
    <name type="scientific">Komagataeibacter europaeus</name>
    <name type="common">Gluconacetobacter europaeus</name>
    <dbReference type="NCBI Taxonomy" id="33995"/>
    <lineage>
        <taxon>Bacteria</taxon>
        <taxon>Pseudomonadati</taxon>
        <taxon>Pseudomonadota</taxon>
        <taxon>Alphaproteobacteria</taxon>
        <taxon>Acetobacterales</taxon>
        <taxon>Acetobacteraceae</taxon>
        <taxon>Komagataeibacter</taxon>
    </lineage>
</organism>
<evidence type="ECO:0000259" key="5">
    <source>
        <dbReference type="PROSITE" id="PS50931"/>
    </source>
</evidence>
<evidence type="ECO:0000313" key="6">
    <source>
        <dbReference type="EMBL" id="KON63537.1"/>
    </source>
</evidence>
<dbReference type="InterPro" id="IPR036388">
    <property type="entry name" value="WH-like_DNA-bd_sf"/>
</dbReference>